<evidence type="ECO:0000256" key="1">
    <source>
        <dbReference type="SAM" id="SignalP"/>
    </source>
</evidence>
<accession>A0ABY2RJY6</accession>
<name>A0ABY2RJY6_9NOCA</name>
<dbReference type="Pfam" id="PF03583">
    <property type="entry name" value="LIP"/>
    <property type="match status" value="1"/>
</dbReference>
<sequence>MKFEFGRAAGRRLGLHAGAAALALMVLAAPAAGQAAADPVREPGTVVADKALPVAAEVGGAASGARQLTYWTEGPTGAPALSTGAVYLPNGTAPAGGWPVVSWAHGTTGVGDDCAPALGFDVTSLTRDYVSAWLAQGYAVVATDYVGLGTEGTHAYLHGRSEGRSVIDMVRAAREVTPELSTAWVAIGHSQGGHAAMFAAHEATKYAPELDYRGAVATGTPANLELLFPLGGPGFPNLGLNGLTAFAAYVVDGLKVARPDLPFDDYLTPAGRDLVEASESLCFLPLRERAGTFGVGEMISRPLDNELFRSALRDYLAVPTTGYDRPVFIGHGLRDQTVPYPLGAKLAADLQLTGQPVTFRSYDAFHGPSVFEALPDTTAFVRSLFGTA</sequence>
<feature type="chain" id="PRO_5045267089" evidence="1">
    <location>
        <begin position="29"/>
        <end position="388"/>
    </location>
</feature>
<dbReference type="PANTHER" id="PTHR34853">
    <property type="match status" value="1"/>
</dbReference>
<dbReference type="PANTHER" id="PTHR34853:SF1">
    <property type="entry name" value="LIPASE 5"/>
    <property type="match status" value="1"/>
</dbReference>
<comment type="caution">
    <text evidence="2">The sequence shown here is derived from an EMBL/GenBank/DDBJ whole genome shotgun (WGS) entry which is preliminary data.</text>
</comment>
<reference evidence="2 3" key="1">
    <citation type="submission" date="2019-04" db="EMBL/GenBank/DDBJ databases">
        <title>Rhodococcus oryzae sp. nov., a novel actinomycete isolated from rhizosphere soil of rice (Oryza sativa L.).</title>
        <authorList>
            <person name="Li C."/>
        </authorList>
    </citation>
    <scope>NUCLEOTIDE SEQUENCE [LARGE SCALE GENOMIC DNA]</scope>
    <source>
        <strain evidence="2 3">NEAU-CX67</strain>
    </source>
</reference>
<dbReference type="Gene3D" id="3.40.50.1820">
    <property type="entry name" value="alpha/beta hydrolase"/>
    <property type="match status" value="2"/>
</dbReference>
<gene>
    <name evidence="2" type="ORF">FCG67_13165</name>
</gene>
<evidence type="ECO:0000313" key="2">
    <source>
        <dbReference type="EMBL" id="TJZ77989.1"/>
    </source>
</evidence>
<dbReference type="InterPro" id="IPR029058">
    <property type="entry name" value="AB_hydrolase_fold"/>
</dbReference>
<dbReference type="PIRSF" id="PIRSF029171">
    <property type="entry name" value="Esterase_LipA"/>
    <property type="match status" value="1"/>
</dbReference>
<keyword evidence="1" id="KW-0732">Signal</keyword>
<keyword evidence="3" id="KW-1185">Reference proteome</keyword>
<dbReference type="Proteomes" id="UP000305109">
    <property type="component" value="Unassembled WGS sequence"/>
</dbReference>
<evidence type="ECO:0000313" key="3">
    <source>
        <dbReference type="Proteomes" id="UP000305109"/>
    </source>
</evidence>
<proteinExistence type="predicted"/>
<organism evidence="2 3">
    <name type="scientific">Rhodococcus oryzae</name>
    <dbReference type="NCBI Taxonomy" id="2571143"/>
    <lineage>
        <taxon>Bacteria</taxon>
        <taxon>Bacillati</taxon>
        <taxon>Actinomycetota</taxon>
        <taxon>Actinomycetes</taxon>
        <taxon>Mycobacteriales</taxon>
        <taxon>Nocardiaceae</taxon>
        <taxon>Rhodococcus</taxon>
    </lineage>
</organism>
<feature type="signal peptide" evidence="1">
    <location>
        <begin position="1"/>
        <end position="28"/>
    </location>
</feature>
<dbReference type="SUPFAM" id="SSF53474">
    <property type="entry name" value="alpha/beta-Hydrolases"/>
    <property type="match status" value="1"/>
</dbReference>
<dbReference type="EMBL" id="SUMD01000005">
    <property type="protein sequence ID" value="TJZ77989.1"/>
    <property type="molecule type" value="Genomic_DNA"/>
</dbReference>
<dbReference type="RefSeq" id="WP_136910202.1">
    <property type="nucleotide sequence ID" value="NZ_SUMD01000005.1"/>
</dbReference>
<dbReference type="InterPro" id="IPR005152">
    <property type="entry name" value="Lipase_secreted"/>
</dbReference>
<protein>
    <submittedName>
        <fullName evidence="2">Lipase</fullName>
    </submittedName>
</protein>